<dbReference type="NCBIfam" id="NF001159">
    <property type="entry name" value="PRK00150.1-3"/>
    <property type="match status" value="1"/>
</dbReference>
<comment type="caution">
    <text evidence="3">The sequence shown here is derived from an EMBL/GenBank/DDBJ whole genome shotgun (WGS) entry which is preliminary data.</text>
</comment>
<evidence type="ECO:0000313" key="3">
    <source>
        <dbReference type="EMBL" id="HGZ43869.1"/>
    </source>
</evidence>
<reference evidence="3" key="1">
    <citation type="journal article" date="2020" name="mSystems">
        <title>Genome- and Community-Level Interaction Insights into Carbon Utilization and Element Cycling Functions of Hydrothermarchaeota in Hydrothermal Sediment.</title>
        <authorList>
            <person name="Zhou Z."/>
            <person name="Liu Y."/>
            <person name="Xu W."/>
            <person name="Pan J."/>
            <person name="Luo Z.H."/>
            <person name="Li M."/>
        </authorList>
    </citation>
    <scope>NUCLEOTIDE SEQUENCE [LARGE SCALE GENOMIC DNA]</scope>
    <source>
        <strain evidence="3">SpSt-381</strain>
    </source>
</reference>
<accession>A0A832I312</accession>
<keyword evidence="2" id="KW-0648">Protein biosynthesis</keyword>
<feature type="active site" evidence="2">
    <location>
        <position position="138"/>
    </location>
</feature>
<evidence type="ECO:0000256" key="1">
    <source>
        <dbReference type="ARBA" id="ARBA00010759"/>
    </source>
</evidence>
<dbReference type="PRINTS" id="PR01576">
    <property type="entry name" value="PDEFORMYLASE"/>
</dbReference>
<dbReference type="InterPro" id="IPR036821">
    <property type="entry name" value="Peptide_deformylase_sf"/>
</dbReference>
<dbReference type="PANTHER" id="PTHR10458:SF22">
    <property type="entry name" value="PEPTIDE DEFORMYLASE"/>
    <property type="match status" value="1"/>
</dbReference>
<protein>
    <recommendedName>
        <fullName evidence="2">Peptide deformylase</fullName>
        <shortName evidence="2">PDF</shortName>
        <ecNumber evidence="2">3.5.1.88</ecNumber>
    </recommendedName>
    <alternativeName>
        <fullName evidence="2">Polypeptide deformylase</fullName>
    </alternativeName>
</protein>
<dbReference type="GO" id="GO:0042586">
    <property type="term" value="F:peptide deformylase activity"/>
    <property type="evidence" value="ECO:0007669"/>
    <property type="project" value="UniProtKB-UniRule"/>
</dbReference>
<keyword evidence="2" id="KW-0479">Metal-binding</keyword>
<dbReference type="EC" id="3.5.1.88" evidence="2"/>
<dbReference type="GO" id="GO:0046872">
    <property type="term" value="F:metal ion binding"/>
    <property type="evidence" value="ECO:0007669"/>
    <property type="project" value="UniProtKB-KW"/>
</dbReference>
<feature type="binding site" evidence="2">
    <location>
        <position position="137"/>
    </location>
    <ligand>
        <name>Fe cation</name>
        <dbReference type="ChEBI" id="CHEBI:24875"/>
    </ligand>
</feature>
<feature type="binding site" evidence="2">
    <location>
        <position position="95"/>
    </location>
    <ligand>
        <name>Fe cation</name>
        <dbReference type="ChEBI" id="CHEBI:24875"/>
    </ligand>
</feature>
<comment type="catalytic activity">
    <reaction evidence="2">
        <text>N-terminal N-formyl-L-methionyl-[peptide] + H2O = N-terminal L-methionyl-[peptide] + formate</text>
        <dbReference type="Rhea" id="RHEA:24420"/>
        <dbReference type="Rhea" id="RHEA-COMP:10639"/>
        <dbReference type="Rhea" id="RHEA-COMP:10640"/>
        <dbReference type="ChEBI" id="CHEBI:15377"/>
        <dbReference type="ChEBI" id="CHEBI:15740"/>
        <dbReference type="ChEBI" id="CHEBI:49298"/>
        <dbReference type="ChEBI" id="CHEBI:64731"/>
        <dbReference type="EC" id="3.5.1.88"/>
    </reaction>
</comment>
<dbReference type="Pfam" id="PF01327">
    <property type="entry name" value="Pep_deformylase"/>
    <property type="match status" value="1"/>
</dbReference>
<organism evidence="3">
    <name type="scientific">Eiseniibacteriota bacterium</name>
    <dbReference type="NCBI Taxonomy" id="2212470"/>
    <lineage>
        <taxon>Bacteria</taxon>
        <taxon>Candidatus Eiseniibacteriota</taxon>
    </lineage>
</organism>
<dbReference type="GO" id="GO:0006412">
    <property type="term" value="P:translation"/>
    <property type="evidence" value="ECO:0007669"/>
    <property type="project" value="UniProtKB-UniRule"/>
</dbReference>
<comment type="function">
    <text evidence="2">Removes the formyl group from the N-terminal Met of newly synthesized proteins. Requires at least a dipeptide for an efficient rate of reaction. N-terminal L-methionine is a prerequisite for activity but the enzyme has broad specificity at other positions.</text>
</comment>
<dbReference type="EMBL" id="DSQF01000022">
    <property type="protein sequence ID" value="HGZ43869.1"/>
    <property type="molecule type" value="Genomic_DNA"/>
</dbReference>
<name>A0A832I312_UNCEI</name>
<keyword evidence="2" id="KW-0408">Iron</keyword>
<dbReference type="CDD" id="cd00487">
    <property type="entry name" value="Pep_deformylase"/>
    <property type="match status" value="1"/>
</dbReference>
<sequence length="185" mass="20266">MSVRPVRIYGDPVLRARAAEVKDFDDLLRTLASDMRETMHAYRGVGLAANQIGVLQRVLVVDVPGESEDEPRRAYTMVNPVITARSGSESGEEGCLSIPGVYEDVGRSLRVTVEFADEHGRPTTIAAEGYLARAIQHEIDHLDGVLFTDRLSPLKRAFLRRTLEALARGELPEDYRPPVAPGGAG</sequence>
<dbReference type="Gene3D" id="3.90.45.10">
    <property type="entry name" value="Peptide deformylase"/>
    <property type="match status" value="1"/>
</dbReference>
<gene>
    <name evidence="2 3" type="primary">def</name>
    <name evidence="3" type="ORF">ENR23_10685</name>
</gene>
<dbReference type="InterPro" id="IPR023635">
    <property type="entry name" value="Peptide_deformylase"/>
</dbReference>
<dbReference type="HAMAP" id="MF_00163">
    <property type="entry name" value="Pep_deformylase"/>
    <property type="match status" value="1"/>
</dbReference>
<dbReference type="SUPFAM" id="SSF56420">
    <property type="entry name" value="Peptide deformylase"/>
    <property type="match status" value="1"/>
</dbReference>
<comment type="similarity">
    <text evidence="1 2">Belongs to the polypeptide deformylase family.</text>
</comment>
<keyword evidence="2 3" id="KW-0378">Hydrolase</keyword>
<comment type="cofactor">
    <cofactor evidence="2">
        <name>Fe(2+)</name>
        <dbReference type="ChEBI" id="CHEBI:29033"/>
    </cofactor>
    <text evidence="2">Binds 1 Fe(2+) ion.</text>
</comment>
<proteinExistence type="inferred from homology"/>
<feature type="binding site" evidence="2">
    <location>
        <position position="141"/>
    </location>
    <ligand>
        <name>Fe cation</name>
        <dbReference type="ChEBI" id="CHEBI:24875"/>
    </ligand>
</feature>
<dbReference type="AlphaFoldDB" id="A0A832I312"/>
<dbReference type="PANTHER" id="PTHR10458">
    <property type="entry name" value="PEPTIDE DEFORMYLASE"/>
    <property type="match status" value="1"/>
</dbReference>
<dbReference type="NCBIfam" id="TIGR00079">
    <property type="entry name" value="pept_deformyl"/>
    <property type="match status" value="1"/>
</dbReference>
<evidence type="ECO:0000256" key="2">
    <source>
        <dbReference type="HAMAP-Rule" id="MF_00163"/>
    </source>
</evidence>
<dbReference type="PIRSF" id="PIRSF004749">
    <property type="entry name" value="Pep_def"/>
    <property type="match status" value="1"/>
</dbReference>